<protein>
    <submittedName>
        <fullName evidence="2">LuxR family transcriptional regulator</fullName>
    </submittedName>
</protein>
<sequence length="360" mass="40914">MSDRYVALAGHIRRLCSFGIEPRLVIPHVVEATRRIVGADWGMFFYTDEHYAVSDVYSENDTVYQVLPTYFADVHNTEKQEVLGVTFSDAMRRGCGFENSARYDAALLKSAMYAELWRPVGMRHCLELTATDGTRGWGSLKLCRAPGGRPFSEKNHRDIAPFARHIAHALSCPVHPPLREAEGSQSAIMVIDNTGKLLLQSEDSTRMLALASGEPLAFYRRDCFPNWLAPLLTNVNRIWCGLPVEPATMERRNAAGRFRFKAYRFAHASALHCEQAIVIYIEHFLPHELEIERLGFEFGLTERQRQLCSLLVLGHSQTAIARGLALRDSTVVDHVRKIYRKLNVHNHDELRNVFRVGQHD</sequence>
<evidence type="ECO:0000313" key="2">
    <source>
        <dbReference type="EMBL" id="KML52504.1"/>
    </source>
</evidence>
<dbReference type="Proteomes" id="UP000036338">
    <property type="component" value="Unassembled WGS sequence"/>
</dbReference>
<proteinExistence type="predicted"/>
<dbReference type="GO" id="GO:0003677">
    <property type="term" value="F:DNA binding"/>
    <property type="evidence" value="ECO:0007669"/>
    <property type="project" value="InterPro"/>
</dbReference>
<dbReference type="GO" id="GO:0006355">
    <property type="term" value="P:regulation of DNA-templated transcription"/>
    <property type="evidence" value="ECO:0007669"/>
    <property type="project" value="InterPro"/>
</dbReference>
<dbReference type="InterPro" id="IPR000792">
    <property type="entry name" value="Tscrpt_reg_LuxR_C"/>
</dbReference>
<dbReference type="Pfam" id="PF00196">
    <property type="entry name" value="GerE"/>
    <property type="match status" value="1"/>
</dbReference>
<dbReference type="SUPFAM" id="SSF46894">
    <property type="entry name" value="C-terminal effector domain of the bipartite response regulators"/>
    <property type="match status" value="1"/>
</dbReference>
<dbReference type="InterPro" id="IPR036388">
    <property type="entry name" value="WH-like_DNA-bd_sf"/>
</dbReference>
<evidence type="ECO:0000313" key="3">
    <source>
        <dbReference type="Proteomes" id="UP000036338"/>
    </source>
</evidence>
<dbReference type="Gene3D" id="1.10.10.10">
    <property type="entry name" value="Winged helix-like DNA-binding domain superfamily/Winged helix DNA-binding domain"/>
    <property type="match status" value="1"/>
</dbReference>
<dbReference type="PRINTS" id="PR00038">
    <property type="entry name" value="HTHLUXR"/>
</dbReference>
<dbReference type="SMART" id="SM00421">
    <property type="entry name" value="HTH_LUXR"/>
    <property type="match status" value="1"/>
</dbReference>
<gene>
    <name evidence="2" type="ORF">VL15_24550</name>
</gene>
<dbReference type="EMBL" id="LDWR01000043">
    <property type="protein sequence ID" value="KML52504.1"/>
    <property type="molecule type" value="Genomic_DNA"/>
</dbReference>
<evidence type="ECO:0000259" key="1">
    <source>
        <dbReference type="SMART" id="SM00421"/>
    </source>
</evidence>
<dbReference type="AlphaFoldDB" id="A0A0J5ZJ47"/>
<reference evidence="2 3" key="1">
    <citation type="submission" date="2015-05" db="EMBL/GenBank/DDBJ databases">
        <title>Draft genome of Burkholderia cepacia LK29.</title>
        <authorList>
            <person name="Chan X.Y."/>
        </authorList>
    </citation>
    <scope>NUCLEOTIDE SEQUENCE [LARGE SCALE GENOMIC DNA]</scope>
    <source>
        <strain evidence="2 3">LK29</strain>
    </source>
</reference>
<dbReference type="InterPro" id="IPR016032">
    <property type="entry name" value="Sig_transdc_resp-reg_C-effctor"/>
</dbReference>
<name>A0A0J5ZJ47_BURCE</name>
<organism evidence="2 3">
    <name type="scientific">Burkholderia cepacia</name>
    <name type="common">Pseudomonas cepacia</name>
    <dbReference type="NCBI Taxonomy" id="292"/>
    <lineage>
        <taxon>Bacteria</taxon>
        <taxon>Pseudomonadati</taxon>
        <taxon>Pseudomonadota</taxon>
        <taxon>Betaproteobacteria</taxon>
        <taxon>Burkholderiales</taxon>
        <taxon>Burkholderiaceae</taxon>
        <taxon>Burkholderia</taxon>
        <taxon>Burkholderia cepacia complex</taxon>
    </lineage>
</organism>
<accession>A0A0J5ZJ47</accession>
<dbReference type="PATRIC" id="fig|292.27.peg.5273"/>
<feature type="domain" description="HTH luxR-type" evidence="1">
    <location>
        <begin position="297"/>
        <end position="354"/>
    </location>
</feature>
<comment type="caution">
    <text evidence="2">The sequence shown here is derived from an EMBL/GenBank/DDBJ whole genome shotgun (WGS) entry which is preliminary data.</text>
</comment>
<dbReference type="RefSeq" id="WP_048249102.1">
    <property type="nucleotide sequence ID" value="NZ_LDWR01000043.1"/>
</dbReference>